<keyword evidence="3" id="KW-0548">Nucleotidyltransferase</keyword>
<comment type="caution">
    <text evidence="3">The sequence shown here is derived from an EMBL/GenBank/DDBJ whole genome shotgun (WGS) entry which is preliminary data.</text>
</comment>
<dbReference type="Proteomes" id="UP001151760">
    <property type="component" value="Unassembled WGS sequence"/>
</dbReference>
<proteinExistence type="predicted"/>
<dbReference type="InterPro" id="IPR040256">
    <property type="entry name" value="At4g02000-like"/>
</dbReference>
<feature type="region of interest" description="Disordered" evidence="1">
    <location>
        <begin position="174"/>
        <end position="248"/>
    </location>
</feature>
<protein>
    <submittedName>
        <fullName evidence="3">Reverse transcriptase domain-containing protein</fullName>
    </submittedName>
</protein>
<dbReference type="Pfam" id="PF14111">
    <property type="entry name" value="DUF4283"/>
    <property type="match status" value="1"/>
</dbReference>
<dbReference type="EMBL" id="BQNB010019210">
    <property type="protein sequence ID" value="GJT82888.1"/>
    <property type="molecule type" value="Genomic_DNA"/>
</dbReference>
<dbReference type="InterPro" id="IPR025558">
    <property type="entry name" value="DUF4283"/>
</dbReference>
<feature type="compositionally biased region" description="Basic residues" evidence="1">
    <location>
        <begin position="196"/>
        <end position="207"/>
    </location>
</feature>
<keyword evidence="3" id="KW-0695">RNA-directed DNA polymerase</keyword>
<organism evidence="3 4">
    <name type="scientific">Tanacetum coccineum</name>
    <dbReference type="NCBI Taxonomy" id="301880"/>
    <lineage>
        <taxon>Eukaryota</taxon>
        <taxon>Viridiplantae</taxon>
        <taxon>Streptophyta</taxon>
        <taxon>Embryophyta</taxon>
        <taxon>Tracheophyta</taxon>
        <taxon>Spermatophyta</taxon>
        <taxon>Magnoliopsida</taxon>
        <taxon>eudicotyledons</taxon>
        <taxon>Gunneridae</taxon>
        <taxon>Pentapetalae</taxon>
        <taxon>asterids</taxon>
        <taxon>campanulids</taxon>
        <taxon>Asterales</taxon>
        <taxon>Asteraceae</taxon>
        <taxon>Asteroideae</taxon>
        <taxon>Anthemideae</taxon>
        <taxon>Anthemidinae</taxon>
        <taxon>Tanacetum</taxon>
    </lineage>
</organism>
<keyword evidence="3" id="KW-0808">Transferase</keyword>
<accession>A0ABQ5H4U7</accession>
<feature type="domain" description="DUF4283" evidence="2">
    <location>
        <begin position="4"/>
        <end position="46"/>
    </location>
</feature>
<dbReference type="PANTHER" id="PTHR31286:SF99">
    <property type="entry name" value="DUF4283 DOMAIN-CONTAINING PROTEIN"/>
    <property type="match status" value="1"/>
</dbReference>
<name>A0ABQ5H4U7_9ASTR</name>
<evidence type="ECO:0000313" key="3">
    <source>
        <dbReference type="EMBL" id="GJT82888.1"/>
    </source>
</evidence>
<dbReference type="GO" id="GO:0003964">
    <property type="term" value="F:RNA-directed DNA polymerase activity"/>
    <property type="evidence" value="ECO:0007669"/>
    <property type="project" value="UniProtKB-KW"/>
</dbReference>
<reference evidence="3" key="2">
    <citation type="submission" date="2022-01" db="EMBL/GenBank/DDBJ databases">
        <authorList>
            <person name="Yamashiro T."/>
            <person name="Shiraishi A."/>
            <person name="Satake H."/>
            <person name="Nakayama K."/>
        </authorList>
    </citation>
    <scope>NUCLEOTIDE SEQUENCE</scope>
</reference>
<gene>
    <name evidence="3" type="ORF">Tco_1057230</name>
</gene>
<sequence length="324" mass="35889">MRNDDGIFLFKFATKTGLEQVLERGLWMIRNSPIILNKWIPYVSLTRNEVTKVPVWIKLHKIPLVAYSEDGLSLIATKIGKPIMLDAFTSSMCRGCIGYARALVEINADIELKMKVIMVVPIEDGEGYTQEVISMEYEWKPPHCIECKTFGHSLNTCPKNVNKSDPIATTADVQSDGFTEVSNRKNKGRKADQQPKSKHIRGIRLNKPKPSFYRPKTVTENTHGNAVKSKSKDVGEASTSNTNGVNPSMKNSVTTHIFSNAPGHYSAATHFEGVTNSFEVLNSLDGDDDVASMPSLSRGDQGYESDENEVYVSSIGGGHDMEEK</sequence>
<feature type="compositionally biased region" description="Polar residues" evidence="1">
    <location>
        <begin position="237"/>
        <end position="248"/>
    </location>
</feature>
<dbReference type="PANTHER" id="PTHR31286">
    <property type="entry name" value="GLYCINE-RICH CELL WALL STRUCTURAL PROTEIN 1.8-LIKE"/>
    <property type="match status" value="1"/>
</dbReference>
<reference evidence="3" key="1">
    <citation type="journal article" date="2022" name="Int. J. Mol. Sci.">
        <title>Draft Genome of Tanacetum Coccineum: Genomic Comparison of Closely Related Tanacetum-Family Plants.</title>
        <authorList>
            <person name="Yamashiro T."/>
            <person name="Shiraishi A."/>
            <person name="Nakayama K."/>
            <person name="Satake H."/>
        </authorList>
    </citation>
    <scope>NUCLEOTIDE SEQUENCE</scope>
</reference>
<keyword evidence="4" id="KW-1185">Reference proteome</keyword>
<evidence type="ECO:0000259" key="2">
    <source>
        <dbReference type="Pfam" id="PF14111"/>
    </source>
</evidence>
<feature type="region of interest" description="Disordered" evidence="1">
    <location>
        <begin position="289"/>
        <end position="324"/>
    </location>
</feature>
<evidence type="ECO:0000313" key="4">
    <source>
        <dbReference type="Proteomes" id="UP001151760"/>
    </source>
</evidence>
<evidence type="ECO:0000256" key="1">
    <source>
        <dbReference type="SAM" id="MobiDB-lite"/>
    </source>
</evidence>